<evidence type="ECO:0000313" key="2">
    <source>
        <dbReference type="EMBL" id="KAG7360654.1"/>
    </source>
</evidence>
<protein>
    <submittedName>
        <fullName evidence="2">Uncharacterized protein</fullName>
    </submittedName>
</protein>
<dbReference type="PANTHER" id="PTHR34286:SF1">
    <property type="entry name" value="TRANSMEMBRANE PROTEIN"/>
    <property type="match status" value="1"/>
</dbReference>
<proteinExistence type="predicted"/>
<keyword evidence="1" id="KW-1133">Transmembrane helix</keyword>
<dbReference type="Proteomes" id="UP000693970">
    <property type="component" value="Unassembled WGS sequence"/>
</dbReference>
<name>A0A9K3LF87_9STRA</name>
<accession>A0A9K3LF87</accession>
<keyword evidence="1" id="KW-0812">Transmembrane</keyword>
<reference evidence="2" key="1">
    <citation type="journal article" date="2021" name="Sci. Rep.">
        <title>Diploid genomic architecture of Nitzschia inconspicua, an elite biomass production diatom.</title>
        <authorList>
            <person name="Oliver A."/>
            <person name="Podell S."/>
            <person name="Pinowska A."/>
            <person name="Traller J.C."/>
            <person name="Smith S.R."/>
            <person name="McClure R."/>
            <person name="Beliaev A."/>
            <person name="Bohutskyi P."/>
            <person name="Hill E.A."/>
            <person name="Rabines A."/>
            <person name="Zheng H."/>
            <person name="Allen L.Z."/>
            <person name="Kuo A."/>
            <person name="Grigoriev I.V."/>
            <person name="Allen A.E."/>
            <person name="Hazlebeck D."/>
            <person name="Allen E.E."/>
        </authorList>
    </citation>
    <scope>NUCLEOTIDE SEQUENCE</scope>
    <source>
        <strain evidence="2">Hildebrandi</strain>
    </source>
</reference>
<dbReference type="EMBL" id="JAGRRH010000013">
    <property type="protein sequence ID" value="KAG7360654.1"/>
    <property type="molecule type" value="Genomic_DNA"/>
</dbReference>
<sequence>MGGGGWYYVPKVWTPYGGWWADPKHWKRSTAMAGVAVGFSFLYLFSVSIERERRPIAPASHIPSQKWCKYAKVDDPSLQ</sequence>
<keyword evidence="3" id="KW-1185">Reference proteome</keyword>
<keyword evidence="1" id="KW-0472">Membrane</keyword>
<evidence type="ECO:0000256" key="1">
    <source>
        <dbReference type="SAM" id="Phobius"/>
    </source>
</evidence>
<dbReference type="OrthoDB" id="2100988at2759"/>
<reference evidence="2" key="2">
    <citation type="submission" date="2021-04" db="EMBL/GenBank/DDBJ databases">
        <authorList>
            <person name="Podell S."/>
        </authorList>
    </citation>
    <scope>NUCLEOTIDE SEQUENCE</scope>
    <source>
        <strain evidence="2">Hildebrandi</strain>
    </source>
</reference>
<gene>
    <name evidence="2" type="ORF">IV203_035753</name>
</gene>
<comment type="caution">
    <text evidence="2">The sequence shown here is derived from an EMBL/GenBank/DDBJ whole genome shotgun (WGS) entry which is preliminary data.</text>
</comment>
<feature type="transmembrane region" description="Helical" evidence="1">
    <location>
        <begin position="30"/>
        <end position="49"/>
    </location>
</feature>
<evidence type="ECO:0000313" key="3">
    <source>
        <dbReference type="Proteomes" id="UP000693970"/>
    </source>
</evidence>
<dbReference type="AlphaFoldDB" id="A0A9K3LF87"/>
<organism evidence="2 3">
    <name type="scientific">Nitzschia inconspicua</name>
    <dbReference type="NCBI Taxonomy" id="303405"/>
    <lineage>
        <taxon>Eukaryota</taxon>
        <taxon>Sar</taxon>
        <taxon>Stramenopiles</taxon>
        <taxon>Ochrophyta</taxon>
        <taxon>Bacillariophyta</taxon>
        <taxon>Bacillariophyceae</taxon>
        <taxon>Bacillariophycidae</taxon>
        <taxon>Bacillariales</taxon>
        <taxon>Bacillariaceae</taxon>
        <taxon>Nitzschia</taxon>
    </lineage>
</organism>
<dbReference type="PANTHER" id="PTHR34286">
    <property type="entry name" value="TRANSMEMBRANE PROTEIN"/>
    <property type="match status" value="1"/>
</dbReference>